<feature type="non-terminal residue" evidence="1">
    <location>
        <position position="1"/>
    </location>
</feature>
<reference evidence="1 2" key="1">
    <citation type="submission" date="2024-06" db="EMBL/GenBank/DDBJ databases">
        <title>Burkholderia sola in Mexico.</title>
        <authorList>
            <person name="Estrada P."/>
        </authorList>
    </citation>
    <scope>NUCLEOTIDE SEQUENCE [LARGE SCALE GENOMIC DNA]</scope>
    <source>
        <strain evidence="1 2">CpTa8-5</strain>
    </source>
</reference>
<dbReference type="EMBL" id="JBEWCH010000001">
    <property type="protein sequence ID" value="MET1473296.1"/>
    <property type="molecule type" value="Genomic_DNA"/>
</dbReference>
<evidence type="ECO:0000313" key="2">
    <source>
        <dbReference type="Proteomes" id="UP001548587"/>
    </source>
</evidence>
<dbReference type="Gene3D" id="3.90.1150.10">
    <property type="entry name" value="Aspartate Aminotransferase, domain 1"/>
    <property type="match status" value="1"/>
</dbReference>
<dbReference type="InterPro" id="IPR015422">
    <property type="entry name" value="PyrdxlP-dep_Trfase_small"/>
</dbReference>
<dbReference type="Proteomes" id="UP001548587">
    <property type="component" value="Unassembled WGS sequence"/>
</dbReference>
<name>A0ABV2C2H8_9BURK</name>
<dbReference type="GO" id="GO:0008483">
    <property type="term" value="F:transaminase activity"/>
    <property type="evidence" value="ECO:0007669"/>
    <property type="project" value="UniProtKB-KW"/>
</dbReference>
<keyword evidence="2" id="KW-1185">Reference proteome</keyword>
<dbReference type="InterPro" id="IPR015424">
    <property type="entry name" value="PyrdxlP-dep_Trfase"/>
</dbReference>
<keyword evidence="1" id="KW-0808">Transferase</keyword>
<organism evidence="1 2">
    <name type="scientific">Burkholderia sola</name>
    <dbReference type="NCBI Taxonomy" id="2843302"/>
    <lineage>
        <taxon>Bacteria</taxon>
        <taxon>Pseudomonadati</taxon>
        <taxon>Pseudomonadota</taxon>
        <taxon>Betaproteobacteria</taxon>
        <taxon>Burkholderiales</taxon>
        <taxon>Burkholderiaceae</taxon>
        <taxon>Burkholderia</taxon>
        <taxon>Burkholderia cepacia complex</taxon>
    </lineage>
</organism>
<sequence length="69" mass="7648">LWVELPAQVDAMRLYQLALEQGITIGPGYMFSIADTYRNFIRLNYSSPWSPEIEQAVITVGKLAAACVG</sequence>
<protein>
    <submittedName>
        <fullName evidence="1">2-aminoadipate aminotransferase</fullName>
    </submittedName>
</protein>
<evidence type="ECO:0000313" key="1">
    <source>
        <dbReference type="EMBL" id="MET1473296.1"/>
    </source>
</evidence>
<dbReference type="SUPFAM" id="SSF53383">
    <property type="entry name" value="PLP-dependent transferases"/>
    <property type="match status" value="1"/>
</dbReference>
<keyword evidence="1" id="KW-0032">Aminotransferase</keyword>
<accession>A0ABV2C2H8</accession>
<proteinExistence type="predicted"/>
<gene>
    <name evidence="1" type="ORF">ABXL37_03455</name>
</gene>
<comment type="caution">
    <text evidence="1">The sequence shown here is derived from an EMBL/GenBank/DDBJ whole genome shotgun (WGS) entry which is preliminary data.</text>
</comment>